<accession>A0A8T0R7B2</accession>
<organism evidence="1 2">
    <name type="scientific">Panicum virgatum</name>
    <name type="common">Blackwell switchgrass</name>
    <dbReference type="NCBI Taxonomy" id="38727"/>
    <lineage>
        <taxon>Eukaryota</taxon>
        <taxon>Viridiplantae</taxon>
        <taxon>Streptophyta</taxon>
        <taxon>Embryophyta</taxon>
        <taxon>Tracheophyta</taxon>
        <taxon>Spermatophyta</taxon>
        <taxon>Magnoliopsida</taxon>
        <taxon>Liliopsida</taxon>
        <taxon>Poales</taxon>
        <taxon>Poaceae</taxon>
        <taxon>PACMAD clade</taxon>
        <taxon>Panicoideae</taxon>
        <taxon>Panicodae</taxon>
        <taxon>Paniceae</taxon>
        <taxon>Panicinae</taxon>
        <taxon>Panicum</taxon>
        <taxon>Panicum sect. Hiantes</taxon>
    </lineage>
</organism>
<dbReference type="AlphaFoldDB" id="A0A8T0R7B2"/>
<reference evidence="1" key="1">
    <citation type="submission" date="2020-05" db="EMBL/GenBank/DDBJ databases">
        <title>WGS assembly of Panicum virgatum.</title>
        <authorList>
            <person name="Lovell J.T."/>
            <person name="Jenkins J."/>
            <person name="Shu S."/>
            <person name="Juenger T.E."/>
            <person name="Schmutz J."/>
        </authorList>
    </citation>
    <scope>NUCLEOTIDE SEQUENCE</scope>
    <source>
        <strain evidence="1">AP13</strain>
    </source>
</reference>
<dbReference type="EMBL" id="CM029047">
    <property type="protein sequence ID" value="KAG2580975.1"/>
    <property type="molecule type" value="Genomic_DNA"/>
</dbReference>
<dbReference type="Proteomes" id="UP000823388">
    <property type="component" value="Chromosome 6K"/>
</dbReference>
<evidence type="ECO:0000313" key="1">
    <source>
        <dbReference type="EMBL" id="KAG2580975.1"/>
    </source>
</evidence>
<gene>
    <name evidence="1" type="ORF">PVAP13_6KG014404</name>
</gene>
<evidence type="ECO:0000313" key="2">
    <source>
        <dbReference type="Proteomes" id="UP000823388"/>
    </source>
</evidence>
<keyword evidence="2" id="KW-1185">Reference proteome</keyword>
<feature type="non-terminal residue" evidence="1">
    <location>
        <position position="94"/>
    </location>
</feature>
<name>A0A8T0R7B2_PANVG</name>
<comment type="caution">
    <text evidence="1">The sequence shown here is derived from an EMBL/GenBank/DDBJ whole genome shotgun (WGS) entry which is preliminary data.</text>
</comment>
<sequence length="94" mass="10230">MSTSFSFRCTVTPNFSATSMPSFSFFPPGTSQSKWYKRFTSMISSEAIPKLSLGQILHPDPNGIMYPSTLQSAVLRCGRNSGPGGCSRRVSLIT</sequence>
<protein>
    <submittedName>
        <fullName evidence="1">Uncharacterized protein</fullName>
    </submittedName>
</protein>
<proteinExistence type="predicted"/>